<proteinExistence type="predicted"/>
<comment type="caution">
    <text evidence="2">The sequence shown here is derived from an EMBL/GenBank/DDBJ whole genome shotgun (WGS) entry which is preliminary data.</text>
</comment>
<dbReference type="AlphaFoldDB" id="A0A2B7X4B7"/>
<dbReference type="Proteomes" id="UP000224080">
    <property type="component" value="Unassembled WGS sequence"/>
</dbReference>
<evidence type="ECO:0000313" key="2">
    <source>
        <dbReference type="EMBL" id="PGH06484.1"/>
    </source>
</evidence>
<gene>
    <name evidence="2" type="ORF">GX51_02308</name>
</gene>
<protein>
    <submittedName>
        <fullName evidence="2">Uncharacterized protein</fullName>
    </submittedName>
</protein>
<evidence type="ECO:0000256" key="1">
    <source>
        <dbReference type="SAM" id="MobiDB-lite"/>
    </source>
</evidence>
<evidence type="ECO:0000313" key="3">
    <source>
        <dbReference type="Proteomes" id="UP000224080"/>
    </source>
</evidence>
<organism evidence="2 3">
    <name type="scientific">Blastomyces parvus</name>
    <dbReference type="NCBI Taxonomy" id="2060905"/>
    <lineage>
        <taxon>Eukaryota</taxon>
        <taxon>Fungi</taxon>
        <taxon>Dikarya</taxon>
        <taxon>Ascomycota</taxon>
        <taxon>Pezizomycotina</taxon>
        <taxon>Eurotiomycetes</taxon>
        <taxon>Eurotiomycetidae</taxon>
        <taxon>Onygenales</taxon>
        <taxon>Ajellomycetaceae</taxon>
        <taxon>Blastomyces</taxon>
    </lineage>
</organism>
<keyword evidence="3" id="KW-1185">Reference proteome</keyword>
<feature type="compositionally biased region" description="Low complexity" evidence="1">
    <location>
        <begin position="24"/>
        <end position="34"/>
    </location>
</feature>
<dbReference type="OrthoDB" id="4184874at2759"/>
<reference evidence="2 3" key="1">
    <citation type="submission" date="2017-10" db="EMBL/GenBank/DDBJ databases">
        <title>Comparative genomics in systemic dimorphic fungi from Ajellomycetaceae.</title>
        <authorList>
            <person name="Munoz J.F."/>
            <person name="Mcewen J.G."/>
            <person name="Clay O.K."/>
            <person name="Cuomo C.A."/>
        </authorList>
    </citation>
    <scope>NUCLEOTIDE SEQUENCE [LARGE SCALE GENOMIC DNA]</scope>
    <source>
        <strain evidence="2 3">UAMH130</strain>
    </source>
</reference>
<accession>A0A2B7X4B7</accession>
<name>A0A2B7X4B7_9EURO</name>
<dbReference type="EMBL" id="PDNC01000021">
    <property type="protein sequence ID" value="PGH06484.1"/>
    <property type="molecule type" value="Genomic_DNA"/>
</dbReference>
<sequence>MGSIIERGAQNRLEGNEDKDSKGPNSSPLPSLVNSAGGNRNYSFSGWSMIQGPDVPCISGQDERILPPMEPEIRRCSQGPASAFVLDFSRRDLALFNPRSAIDTERHLPPLSIVLGQIATDVKNCGYPCFEYAPNDNKYSIDMIRRFPHSVGTMGAARRPEIMILLDTLLFRDNHCAEHLPPLSHVVEVIANDIKSRGFPPIAQEVDSTLEYLLNMAEAVPAFSHNLSVRNYARRASSQRHTQVANNGHRGFYNTRQESNSRAGKLVFKPAAREPGSFRADADVARIEDTRKASWTRQ</sequence>
<feature type="region of interest" description="Disordered" evidence="1">
    <location>
        <begin position="1"/>
        <end position="34"/>
    </location>
</feature>